<organism evidence="2">
    <name type="scientific">Bacteriophage sp</name>
    <dbReference type="NCBI Taxonomy" id="38018"/>
    <lineage>
        <taxon>Viruses</taxon>
    </lineage>
</organism>
<evidence type="ECO:0000256" key="1">
    <source>
        <dbReference type="SAM" id="Phobius"/>
    </source>
</evidence>
<proteinExistence type="predicted"/>
<reference evidence="2" key="1">
    <citation type="journal article" date="2021" name="Proc. Natl. Acad. Sci. U.S.A.">
        <title>A Catalog of Tens of Thousands of Viruses from Human Metagenomes Reveals Hidden Associations with Chronic Diseases.</title>
        <authorList>
            <person name="Tisza M.J."/>
            <person name="Buck C.B."/>
        </authorList>
    </citation>
    <scope>NUCLEOTIDE SEQUENCE</scope>
    <source>
        <strain evidence="2">CtOZu12</strain>
    </source>
</reference>
<accession>A0A8D9PF11</accession>
<name>A0A8D9PF11_9VIRU</name>
<dbReference type="EMBL" id="BK029940">
    <property type="protein sequence ID" value="DAD56003.1"/>
    <property type="molecule type" value="Genomic_DNA"/>
</dbReference>
<evidence type="ECO:0000313" key="2">
    <source>
        <dbReference type="EMBL" id="DAD56003.1"/>
    </source>
</evidence>
<keyword evidence="1" id="KW-0472">Membrane</keyword>
<keyword evidence="1" id="KW-0812">Transmembrane</keyword>
<protein>
    <submittedName>
        <fullName evidence="2">Uncharacterized protein</fullName>
    </submittedName>
</protein>
<sequence length="34" mass="3874">MALDSTIFILILMLLVMVVQIHLKEMDVLLMTGK</sequence>
<feature type="transmembrane region" description="Helical" evidence="1">
    <location>
        <begin position="6"/>
        <end position="23"/>
    </location>
</feature>
<keyword evidence="1" id="KW-1133">Transmembrane helix</keyword>